<sequence length="81" mass="8649">VELPDGLFTPGLITEVAEAVEDYQITAQEFNSIITIITSIFMGVAIISLGAILTEPIIKGFTKETGVKTKKIAGVIIPVME</sequence>
<dbReference type="EMBL" id="BARW01027259">
    <property type="protein sequence ID" value="GAJ14289.1"/>
    <property type="molecule type" value="Genomic_DNA"/>
</dbReference>
<organism evidence="2">
    <name type="scientific">marine sediment metagenome</name>
    <dbReference type="NCBI Taxonomy" id="412755"/>
    <lineage>
        <taxon>unclassified sequences</taxon>
        <taxon>metagenomes</taxon>
        <taxon>ecological metagenomes</taxon>
    </lineage>
</organism>
<proteinExistence type="predicted"/>
<name>X1U9X6_9ZZZZ</name>
<keyword evidence="1" id="KW-0812">Transmembrane</keyword>
<keyword evidence="1" id="KW-0472">Membrane</keyword>
<accession>X1U9X6</accession>
<evidence type="ECO:0000313" key="2">
    <source>
        <dbReference type="EMBL" id="GAJ14289.1"/>
    </source>
</evidence>
<protein>
    <submittedName>
        <fullName evidence="2">Uncharacterized protein</fullName>
    </submittedName>
</protein>
<feature type="transmembrane region" description="Helical" evidence="1">
    <location>
        <begin position="33"/>
        <end position="53"/>
    </location>
</feature>
<comment type="caution">
    <text evidence="2">The sequence shown here is derived from an EMBL/GenBank/DDBJ whole genome shotgun (WGS) entry which is preliminary data.</text>
</comment>
<gene>
    <name evidence="2" type="ORF">S12H4_44260</name>
</gene>
<evidence type="ECO:0000256" key="1">
    <source>
        <dbReference type="SAM" id="Phobius"/>
    </source>
</evidence>
<feature type="non-terminal residue" evidence="2">
    <location>
        <position position="1"/>
    </location>
</feature>
<dbReference type="AlphaFoldDB" id="X1U9X6"/>
<keyword evidence="1" id="KW-1133">Transmembrane helix</keyword>
<reference evidence="2" key="1">
    <citation type="journal article" date="2014" name="Front. Microbiol.">
        <title>High frequency of phylogenetically diverse reductive dehalogenase-homologous genes in deep subseafloor sedimentary metagenomes.</title>
        <authorList>
            <person name="Kawai M."/>
            <person name="Futagami T."/>
            <person name="Toyoda A."/>
            <person name="Takaki Y."/>
            <person name="Nishi S."/>
            <person name="Hori S."/>
            <person name="Arai W."/>
            <person name="Tsubouchi T."/>
            <person name="Morono Y."/>
            <person name="Uchiyama I."/>
            <person name="Ito T."/>
            <person name="Fujiyama A."/>
            <person name="Inagaki F."/>
            <person name="Takami H."/>
        </authorList>
    </citation>
    <scope>NUCLEOTIDE SEQUENCE</scope>
    <source>
        <strain evidence="2">Expedition CK06-06</strain>
    </source>
</reference>